<dbReference type="SUPFAM" id="SSF48179">
    <property type="entry name" value="6-phosphogluconate dehydrogenase C-terminal domain-like"/>
    <property type="match status" value="1"/>
</dbReference>
<gene>
    <name evidence="7" type="primary">gpsA</name>
    <name evidence="13" type="ORF">FDP22_06465</name>
</gene>
<keyword evidence="7 10" id="KW-0520">NAD</keyword>
<dbReference type="SUPFAM" id="SSF51735">
    <property type="entry name" value="NAD(P)-binding Rossmann-fold domains"/>
    <property type="match status" value="1"/>
</dbReference>
<dbReference type="Gene3D" id="1.10.1040.10">
    <property type="entry name" value="N-(1-d-carboxylethyl)-l-norvaline Dehydrogenase, domain 2"/>
    <property type="match status" value="1"/>
</dbReference>
<feature type="binding site" evidence="7">
    <location>
        <position position="107"/>
    </location>
    <ligand>
        <name>NADPH</name>
        <dbReference type="ChEBI" id="CHEBI:57783"/>
    </ligand>
</feature>
<evidence type="ECO:0000313" key="13">
    <source>
        <dbReference type="EMBL" id="QDL91458.1"/>
    </source>
</evidence>
<feature type="binding site" evidence="7">
    <location>
        <position position="16"/>
    </location>
    <ligand>
        <name>NADPH</name>
        <dbReference type="ChEBI" id="CHEBI:57783"/>
    </ligand>
</feature>
<feature type="domain" description="Glycerol-3-phosphate dehydrogenase NAD-dependent C-terminal" evidence="12">
    <location>
        <begin position="147"/>
        <end position="281"/>
    </location>
</feature>
<dbReference type="KEGG" id="ppru:FDP22_06465"/>
<keyword evidence="2 7" id="KW-0444">Lipid biosynthesis</keyword>
<evidence type="ECO:0000256" key="3">
    <source>
        <dbReference type="ARBA" id="ARBA00023002"/>
    </source>
</evidence>
<feature type="domain" description="Glycerol-3-phosphate dehydrogenase NAD-dependent N-terminal" evidence="11">
    <location>
        <begin position="45"/>
        <end position="125"/>
    </location>
</feature>
<feature type="binding site" evidence="10">
    <location>
        <position position="107"/>
    </location>
    <ligand>
        <name>NAD(+)</name>
        <dbReference type="ChEBI" id="CHEBI:57540"/>
    </ligand>
</feature>
<keyword evidence="5 7" id="KW-0594">Phospholipid biosynthesis</keyword>
<evidence type="ECO:0000256" key="2">
    <source>
        <dbReference type="ARBA" id="ARBA00022516"/>
    </source>
</evidence>
<dbReference type="GO" id="GO:0005975">
    <property type="term" value="P:carbohydrate metabolic process"/>
    <property type="evidence" value="ECO:0007669"/>
    <property type="project" value="InterPro"/>
</dbReference>
<feature type="binding site" evidence="10">
    <location>
        <position position="241"/>
    </location>
    <ligand>
        <name>NAD(+)</name>
        <dbReference type="ChEBI" id="CHEBI:57540"/>
    </ligand>
</feature>
<dbReference type="Pfam" id="PF07479">
    <property type="entry name" value="NAD_Gly3P_dh_C"/>
    <property type="match status" value="1"/>
</dbReference>
<dbReference type="InterPro" id="IPR036291">
    <property type="entry name" value="NAD(P)-bd_dom_sf"/>
</dbReference>
<keyword evidence="7" id="KW-0547">Nucleotide-binding</keyword>
<comment type="pathway">
    <text evidence="7">Membrane lipid metabolism; glycerophospholipid metabolism.</text>
</comment>
<dbReference type="HAMAP" id="MF_00394">
    <property type="entry name" value="NAD_Glyc3P_dehydrog"/>
    <property type="match status" value="1"/>
</dbReference>
<dbReference type="PANTHER" id="PTHR11728">
    <property type="entry name" value="GLYCEROL-3-PHOSPHATE DEHYDROGENASE"/>
    <property type="match status" value="1"/>
</dbReference>
<feature type="binding site" evidence="7">
    <location>
        <position position="221"/>
    </location>
    <ligand>
        <name>sn-glycerol 3-phosphate</name>
        <dbReference type="ChEBI" id="CHEBI:57597"/>
    </ligand>
</feature>
<dbReference type="EC" id="1.1.1.94" evidence="7"/>
<feature type="binding site" evidence="9">
    <location>
        <begin position="222"/>
        <end position="223"/>
    </location>
    <ligand>
        <name>substrate</name>
    </ligand>
</feature>
<dbReference type="NCBIfam" id="NF000942">
    <property type="entry name" value="PRK00094.1-4"/>
    <property type="match status" value="1"/>
</dbReference>
<dbReference type="PANTHER" id="PTHR11728:SF1">
    <property type="entry name" value="GLYCEROL-3-PHOSPHATE DEHYDROGENASE [NAD(+)] 2, CHLOROPLASTIC"/>
    <property type="match status" value="1"/>
</dbReference>
<dbReference type="NCBIfam" id="NF000940">
    <property type="entry name" value="PRK00094.1-2"/>
    <property type="match status" value="1"/>
</dbReference>
<dbReference type="Pfam" id="PF01210">
    <property type="entry name" value="NAD_Gly3P_dh_N"/>
    <property type="match status" value="1"/>
</dbReference>
<dbReference type="GO" id="GO:0046168">
    <property type="term" value="P:glycerol-3-phosphate catabolic process"/>
    <property type="evidence" value="ECO:0007669"/>
    <property type="project" value="InterPro"/>
</dbReference>
<dbReference type="InterPro" id="IPR008927">
    <property type="entry name" value="6-PGluconate_DH-like_C_sf"/>
</dbReference>
<dbReference type="GO" id="GO:0005829">
    <property type="term" value="C:cytosol"/>
    <property type="evidence" value="ECO:0007669"/>
    <property type="project" value="TreeGrafter"/>
</dbReference>
<proteinExistence type="inferred from homology"/>
<evidence type="ECO:0000256" key="5">
    <source>
        <dbReference type="ARBA" id="ARBA00023209"/>
    </source>
</evidence>
<evidence type="ECO:0000313" key="14">
    <source>
        <dbReference type="Proteomes" id="UP000305888"/>
    </source>
</evidence>
<dbReference type="AlphaFoldDB" id="A0A5B8FH06"/>
<organism evidence="13 14">
    <name type="scientific">Paroceanicella profunda</name>
    <dbReference type="NCBI Taxonomy" id="2579971"/>
    <lineage>
        <taxon>Bacteria</taxon>
        <taxon>Pseudomonadati</taxon>
        <taxon>Pseudomonadota</taxon>
        <taxon>Alphaproteobacteria</taxon>
        <taxon>Rhodobacterales</taxon>
        <taxon>Paracoccaceae</taxon>
        <taxon>Paroceanicella</taxon>
    </lineage>
</organism>
<evidence type="ECO:0000259" key="11">
    <source>
        <dbReference type="Pfam" id="PF01210"/>
    </source>
</evidence>
<comment type="subcellular location">
    <subcellularLocation>
        <location evidence="7">Cytoplasm</location>
    </subcellularLocation>
</comment>
<feature type="binding site" evidence="7">
    <location>
        <position position="211"/>
    </location>
    <ligand>
        <name>sn-glycerol 3-phosphate</name>
        <dbReference type="ChEBI" id="CHEBI:57597"/>
    </ligand>
</feature>
<feature type="active site" description="Proton acceptor" evidence="7 8">
    <location>
        <position position="158"/>
    </location>
</feature>
<evidence type="ECO:0000256" key="1">
    <source>
        <dbReference type="ARBA" id="ARBA00011009"/>
    </source>
</evidence>
<keyword evidence="6 7" id="KW-1208">Phospholipid metabolism</keyword>
<dbReference type="GO" id="GO:0141152">
    <property type="term" value="F:glycerol-3-phosphate dehydrogenase (NAD+) activity"/>
    <property type="evidence" value="ECO:0007669"/>
    <property type="project" value="RHEA"/>
</dbReference>
<evidence type="ECO:0000256" key="9">
    <source>
        <dbReference type="PIRSR" id="PIRSR000114-2"/>
    </source>
</evidence>
<feature type="binding site" evidence="7">
    <location>
        <position position="222"/>
    </location>
    <ligand>
        <name>NADPH</name>
        <dbReference type="ChEBI" id="CHEBI:57783"/>
    </ligand>
</feature>
<dbReference type="UniPathway" id="UPA00940"/>
<dbReference type="Gene3D" id="3.40.50.720">
    <property type="entry name" value="NAD(P)-binding Rossmann-like Domain"/>
    <property type="match status" value="1"/>
</dbReference>
<accession>A0A5B8FH06</accession>
<feature type="binding site" evidence="7">
    <location>
        <position position="77"/>
    </location>
    <ligand>
        <name>NADPH</name>
        <dbReference type="ChEBI" id="CHEBI:57783"/>
    </ligand>
</feature>
<dbReference type="PROSITE" id="PS00957">
    <property type="entry name" value="NAD_G3PDH"/>
    <property type="match status" value="1"/>
</dbReference>
<feature type="binding site" evidence="7">
    <location>
        <position position="36"/>
    </location>
    <ligand>
        <name>NADPH</name>
        <dbReference type="ChEBI" id="CHEBI:57783"/>
    </ligand>
</feature>
<name>A0A5B8FH06_9RHOB</name>
<sequence length="297" mass="29294">MSAPAGVIHILGAGAFGSALATTFREGGAPVALHGRGAAPERAEGDILLAAVPAGATAGVLAALPPGPPVPLVLCAKGLTPEGLALQSQVAAGHAGPLAALTGPGFAADLARGLPTALTLACAGTAAAQALQRRLSTRALRLYLTDDIIGAQLGGALKNVFAIACGAAIGAGLGDSARAALMTRGFAEMTRLGTALGGRRETFSGLSGLGDLSLTCNSPLSRNFALGHALGRGAAPDAVTQEGRPTAAAALSLARRGGVEVPIITAVAQLLSREITVREAMAQLLARPLTTESKGMT</sequence>
<feature type="binding site" evidence="7">
    <location>
        <position position="103"/>
    </location>
    <ligand>
        <name>sn-glycerol 3-phosphate</name>
        <dbReference type="ChEBI" id="CHEBI:57597"/>
    </ligand>
</feature>
<feature type="binding site" evidence="10">
    <location>
        <position position="222"/>
    </location>
    <ligand>
        <name>NAD(+)</name>
        <dbReference type="ChEBI" id="CHEBI:57540"/>
    </ligand>
</feature>
<dbReference type="InterPro" id="IPR013328">
    <property type="entry name" value="6PGD_dom2"/>
</dbReference>
<feature type="binding site" evidence="7">
    <location>
        <position position="222"/>
    </location>
    <ligand>
        <name>sn-glycerol 3-phosphate</name>
        <dbReference type="ChEBI" id="CHEBI:57597"/>
    </ligand>
</feature>
<evidence type="ECO:0000256" key="7">
    <source>
        <dbReference type="HAMAP-Rule" id="MF_00394"/>
    </source>
</evidence>
<dbReference type="GO" id="GO:0141153">
    <property type="term" value="F:glycerol-3-phosphate dehydrogenase (NADP+) activity"/>
    <property type="evidence" value="ECO:0007669"/>
    <property type="project" value="RHEA"/>
</dbReference>
<protein>
    <recommendedName>
        <fullName evidence="7">Glycerol-3-phosphate dehydrogenase [NAD(P)+]</fullName>
        <ecNumber evidence="7">1.1.1.94</ecNumber>
    </recommendedName>
    <alternativeName>
        <fullName evidence="7">NAD(P)(+)-dependent glycerol-3-phosphate dehydrogenase</fullName>
    </alternativeName>
    <alternativeName>
        <fullName evidence="7">NAD(P)H-dependent dihydroxyacetone-phosphate reductase</fullName>
    </alternativeName>
</protein>
<comment type="similarity">
    <text evidence="1 7">Belongs to the NAD-dependent glycerol-3-phosphate dehydrogenase family.</text>
</comment>
<keyword evidence="4 7" id="KW-0443">Lipid metabolism</keyword>
<dbReference type="GO" id="GO:0046167">
    <property type="term" value="P:glycerol-3-phosphate biosynthetic process"/>
    <property type="evidence" value="ECO:0007669"/>
    <property type="project" value="UniProtKB-UniRule"/>
</dbReference>
<comment type="function">
    <text evidence="7">Catalyzes the reduction of the glycolytic intermediate dihydroxyacetone phosphate (DHAP) to sn-glycerol 3-phosphate (G3P), the key precursor for phospholipid synthesis.</text>
</comment>
<keyword evidence="3 7" id="KW-0560">Oxidoreductase</keyword>
<feature type="binding site" evidence="7">
    <location>
        <position position="158"/>
    </location>
    <ligand>
        <name>sn-glycerol 3-phosphate</name>
        <dbReference type="ChEBI" id="CHEBI:57597"/>
    </ligand>
</feature>
<dbReference type="GO" id="GO:0051287">
    <property type="term" value="F:NAD binding"/>
    <property type="evidence" value="ECO:0007669"/>
    <property type="project" value="InterPro"/>
</dbReference>
<evidence type="ECO:0000259" key="12">
    <source>
        <dbReference type="Pfam" id="PF07479"/>
    </source>
</evidence>
<dbReference type="InterPro" id="IPR006109">
    <property type="entry name" value="G3P_DH_NAD-dep_C"/>
</dbReference>
<dbReference type="InterPro" id="IPR006168">
    <property type="entry name" value="G3P_DH_NAD-dep"/>
</dbReference>
<reference evidence="13 14" key="1">
    <citation type="submission" date="2019-06" db="EMBL/GenBank/DDBJ databases">
        <title>Genome sequence of Rhodobacteraceae bacterium D4M1.</title>
        <authorList>
            <person name="Cao J."/>
        </authorList>
    </citation>
    <scope>NUCLEOTIDE SEQUENCE [LARGE SCALE GENOMIC DNA]</scope>
    <source>
        <strain evidence="13 14">D4M1</strain>
    </source>
</reference>
<evidence type="ECO:0000256" key="6">
    <source>
        <dbReference type="ARBA" id="ARBA00023264"/>
    </source>
</evidence>
<dbReference type="OrthoDB" id="9812273at2"/>
<comment type="caution">
    <text evidence="7">Lacks conserved residue(s) required for the propagation of feature annotation.</text>
</comment>
<feature type="binding site" evidence="7">
    <location>
        <position position="77"/>
    </location>
    <ligand>
        <name>sn-glycerol 3-phosphate</name>
        <dbReference type="ChEBI" id="CHEBI:57597"/>
    </ligand>
</feature>
<comment type="catalytic activity">
    <reaction evidence="7">
        <text>sn-glycerol 3-phosphate + NADP(+) = dihydroxyacetone phosphate + NADPH + H(+)</text>
        <dbReference type="Rhea" id="RHEA:11096"/>
        <dbReference type="ChEBI" id="CHEBI:15378"/>
        <dbReference type="ChEBI" id="CHEBI:57597"/>
        <dbReference type="ChEBI" id="CHEBI:57642"/>
        <dbReference type="ChEBI" id="CHEBI:57783"/>
        <dbReference type="ChEBI" id="CHEBI:58349"/>
        <dbReference type="EC" id="1.1.1.94"/>
    </reaction>
</comment>
<evidence type="ECO:0000256" key="8">
    <source>
        <dbReference type="PIRSR" id="PIRSR000114-1"/>
    </source>
</evidence>
<dbReference type="InterPro" id="IPR011128">
    <property type="entry name" value="G3P_DH_NAD-dep_N"/>
</dbReference>
<evidence type="ECO:0000256" key="10">
    <source>
        <dbReference type="PIRSR" id="PIRSR000114-3"/>
    </source>
</evidence>
<feature type="binding site" evidence="7">
    <location>
        <position position="223"/>
    </location>
    <ligand>
        <name>sn-glycerol 3-phosphate</name>
        <dbReference type="ChEBI" id="CHEBI:57597"/>
    </ligand>
</feature>
<dbReference type="EMBL" id="CP040818">
    <property type="protein sequence ID" value="QDL91458.1"/>
    <property type="molecule type" value="Genomic_DNA"/>
</dbReference>
<dbReference type="PIRSF" id="PIRSF000114">
    <property type="entry name" value="Glycerol-3-P_dh"/>
    <property type="match status" value="1"/>
</dbReference>
<evidence type="ECO:0000256" key="4">
    <source>
        <dbReference type="ARBA" id="ARBA00023098"/>
    </source>
</evidence>
<feature type="binding site" evidence="9">
    <location>
        <position position="77"/>
    </location>
    <ligand>
        <name>substrate</name>
    </ligand>
</feature>
<keyword evidence="7" id="KW-0963">Cytoplasm</keyword>
<dbReference type="GO" id="GO:0008654">
    <property type="term" value="P:phospholipid biosynthetic process"/>
    <property type="evidence" value="ECO:0007669"/>
    <property type="project" value="UniProtKB-KW"/>
</dbReference>
<keyword evidence="7" id="KW-0521">NADP</keyword>
<comment type="catalytic activity">
    <reaction evidence="7">
        <text>sn-glycerol 3-phosphate + NAD(+) = dihydroxyacetone phosphate + NADH + H(+)</text>
        <dbReference type="Rhea" id="RHEA:11092"/>
        <dbReference type="ChEBI" id="CHEBI:15378"/>
        <dbReference type="ChEBI" id="CHEBI:57540"/>
        <dbReference type="ChEBI" id="CHEBI:57597"/>
        <dbReference type="ChEBI" id="CHEBI:57642"/>
        <dbReference type="ChEBI" id="CHEBI:57945"/>
        <dbReference type="EC" id="1.1.1.94"/>
    </reaction>
</comment>
<feature type="binding site" evidence="7">
    <location>
        <position position="242"/>
    </location>
    <ligand>
        <name>NADPH</name>
        <dbReference type="ChEBI" id="CHEBI:57783"/>
    </ligand>
</feature>
<keyword evidence="14" id="KW-1185">Reference proteome</keyword>
<dbReference type="GO" id="GO:0006650">
    <property type="term" value="P:glycerophospholipid metabolic process"/>
    <property type="evidence" value="ECO:0007669"/>
    <property type="project" value="UniProtKB-UniRule"/>
</dbReference>
<dbReference type="Proteomes" id="UP000305888">
    <property type="component" value="Chromosome"/>
</dbReference>